<feature type="domain" description="Nucleoporin Nup188 N-terminal" evidence="11">
    <location>
        <begin position="680"/>
        <end position="1127"/>
    </location>
</feature>
<evidence type="ECO:0000256" key="10">
    <source>
        <dbReference type="SAM" id="MobiDB-lite"/>
    </source>
</evidence>
<keyword evidence="5" id="KW-0811">Translocation</keyword>
<evidence type="ECO:0000259" key="12">
    <source>
        <dbReference type="Pfam" id="PF13843"/>
    </source>
</evidence>
<evidence type="ECO:0000256" key="1">
    <source>
        <dbReference type="ARBA" id="ARBA00004567"/>
    </source>
</evidence>
<evidence type="ECO:0000256" key="3">
    <source>
        <dbReference type="ARBA" id="ARBA00022816"/>
    </source>
</evidence>
<dbReference type="InterPro" id="IPR044840">
    <property type="entry name" value="Nup188"/>
</dbReference>
<feature type="compositionally biased region" description="Acidic residues" evidence="10">
    <location>
        <begin position="134"/>
        <end position="144"/>
    </location>
</feature>
<feature type="domain" description="Nucleoporin Nup188 N-terminal subdomain III" evidence="13">
    <location>
        <begin position="1184"/>
        <end position="1621"/>
    </location>
</feature>
<reference evidence="14" key="1">
    <citation type="journal article" date="2023" name="G3 (Bethesda)">
        <title>A reference genome for the long-term kleptoplast-retaining sea slug Elysia crispata morphotype clarki.</title>
        <authorList>
            <person name="Eastman K.E."/>
            <person name="Pendleton A.L."/>
            <person name="Shaikh M.A."/>
            <person name="Suttiyut T."/>
            <person name="Ogas R."/>
            <person name="Tomko P."/>
            <person name="Gavelis G."/>
            <person name="Widhalm J.R."/>
            <person name="Wisecaver J.H."/>
        </authorList>
    </citation>
    <scope>NUCLEOTIDE SEQUENCE</scope>
    <source>
        <strain evidence="14">ECLA1</strain>
    </source>
</reference>
<dbReference type="InterPro" id="IPR029526">
    <property type="entry name" value="PGBD"/>
</dbReference>
<evidence type="ECO:0000256" key="7">
    <source>
        <dbReference type="ARBA" id="ARBA00023242"/>
    </source>
</evidence>
<dbReference type="Pfam" id="PF13843">
    <property type="entry name" value="DDE_Tnp_1_7"/>
    <property type="match status" value="1"/>
</dbReference>
<dbReference type="GO" id="GO:0006405">
    <property type="term" value="P:RNA export from nucleus"/>
    <property type="evidence" value="ECO:0007669"/>
    <property type="project" value="TreeGrafter"/>
</dbReference>
<organism evidence="14 15">
    <name type="scientific">Elysia crispata</name>
    <name type="common">lettuce slug</name>
    <dbReference type="NCBI Taxonomy" id="231223"/>
    <lineage>
        <taxon>Eukaryota</taxon>
        <taxon>Metazoa</taxon>
        <taxon>Spiralia</taxon>
        <taxon>Lophotrochozoa</taxon>
        <taxon>Mollusca</taxon>
        <taxon>Gastropoda</taxon>
        <taxon>Heterobranchia</taxon>
        <taxon>Euthyneura</taxon>
        <taxon>Panpulmonata</taxon>
        <taxon>Sacoglossa</taxon>
        <taxon>Placobranchoidea</taxon>
        <taxon>Plakobranchidae</taxon>
        <taxon>Elysia</taxon>
    </lineage>
</organism>
<dbReference type="GO" id="GO:0044611">
    <property type="term" value="C:nuclear pore inner ring"/>
    <property type="evidence" value="ECO:0007669"/>
    <property type="project" value="TreeGrafter"/>
</dbReference>
<keyword evidence="3" id="KW-0509">mRNA transport</keyword>
<feature type="region of interest" description="Disordered" evidence="10">
    <location>
        <begin position="657"/>
        <end position="680"/>
    </location>
</feature>
<dbReference type="GO" id="GO:0017056">
    <property type="term" value="F:structural constituent of nuclear pore"/>
    <property type="evidence" value="ECO:0007669"/>
    <property type="project" value="InterPro"/>
</dbReference>
<dbReference type="Proteomes" id="UP001283361">
    <property type="component" value="Unassembled WGS sequence"/>
</dbReference>
<evidence type="ECO:0000256" key="5">
    <source>
        <dbReference type="ARBA" id="ARBA00023010"/>
    </source>
</evidence>
<dbReference type="EMBL" id="JAWDGP010002843">
    <property type="protein sequence ID" value="KAK3779343.1"/>
    <property type="molecule type" value="Genomic_DNA"/>
</dbReference>
<protein>
    <recommendedName>
        <fullName evidence="9">Nucleoporin NUP188</fullName>
    </recommendedName>
</protein>
<name>A0AAE1A1U1_9GAST</name>
<evidence type="ECO:0000313" key="15">
    <source>
        <dbReference type="Proteomes" id="UP001283361"/>
    </source>
</evidence>
<comment type="caution">
    <text evidence="14">The sequence shown here is derived from an EMBL/GenBank/DDBJ whole genome shotgun (WGS) entry which is preliminary data.</text>
</comment>
<evidence type="ECO:0000259" key="11">
    <source>
        <dbReference type="Pfam" id="PF10487"/>
    </source>
</evidence>
<gene>
    <name evidence="14" type="ORF">RRG08_052565</name>
</gene>
<dbReference type="InterPro" id="IPR048883">
    <property type="entry name" value="Nup188_N-subdom_III"/>
</dbReference>
<comment type="subcellular location">
    <subcellularLocation>
        <location evidence="1">Nucleus</location>
        <location evidence="1">Nuclear pore complex</location>
    </subcellularLocation>
</comment>
<evidence type="ECO:0000256" key="2">
    <source>
        <dbReference type="ARBA" id="ARBA00022448"/>
    </source>
</evidence>
<evidence type="ECO:0000256" key="6">
    <source>
        <dbReference type="ARBA" id="ARBA00023132"/>
    </source>
</evidence>
<sequence>MWFSSWRDELKSRWSCIQSLVGTPGAGPLSHFTNSVSSLSESCLECQSLFPLYVTYCLNIGNQVLWQLISGTGFLRPPNVIEIELNKNKDKLLQGLCHYKRQKTGQVSPFPSMASPSTSESSQSVDVFDPSFDTSEEEITDSSDYDSSASDSESEDGNGEGIDIGDGIWTVIMGEDVGPQDIPFIAVPGPKHAPPPQAEPIDYINLFFTDDLINLMVRQTNLYSDQWIQAKRQYLIDKPHSRVHSWIKGGLVSPQEMRAFLAVLFNMNLNPKHVKESYWDSIHKSQQMPWFPEHFNRDRFSLISKFLHFANNADAPPEGHTQYKTYKVQPIVDHFNNRFKHYFCPYRNISIDESMVGFKGKLPHLRQFMPNKRHARFGVKVWCLCDSSTGYMYSFEIFKGANDPDDRHEYGATYALVMRMMTAANLLHMGYHLGLDNYFTSPRLFIELFNSHTPATGTVRKNRKGLPSSVVNAKLQKKEVASRRKNNLLCVAYKDNTRQPILLSTYAKAGFVDTTNSKGKTRNLPNIIVEYNNAMGGVDLSDARLYKYLTERRTIKWTHKFVFSLFGRALLNAFILYQKNTTDAPKKTRYQFCVSIVEDMMGDYRPPHKVIRKRRSREEIQAANQLEPIIEAPENPAQPGPSPCRLVKLDVGKRRDCAHKHTKRDTMPNEEGISNNKTPSGEALKTIKVKKNRQDFIVKLGQFLGLDELQTHNLFCSYLFTVYKGTSEELTHILHHERSTQAFMLKIQEYYHGERLYLLRCLRHILQWWRDGEHAYKDVFAHFLNQLLEHNSLAKKLVNQFEELCNTPLPTKDLNGPLMGRAQVLLWAQQNLREQAEVLELLLIYYKNFVMDLPTLLDFCNRFKKHGFGWGQNYKHLVDGQMEKIVQRIGYLEVLLLLEGLDLMTAADANKQNDFTEHVVFKDLSGIKELEAILSQLGSEPIHGPVLLGWAVLQYIRGEAEQNQNLSSAEATVADTRNPGQGNLTRAAQKLGYQALQLGVFEFLLEMLETEPFCGKSDLAALAHNLVYSMLCALLSVYHEESLGNTEALYGIVFKLYKWNFVAEENWTKTNEPEGLAILYESSKQWFPLDFACFVQFNISLASAGANNAQKVKKELLRLQAYTEALDNNRAQDLQTSSEQGVFILKRDKRPFQNSSFVIEQKSSGTVLHPAAIRRSLSGVSHVIRWDCLYNGWQMLMGEVQELLGQVSLGAGMVQTEQLLKATMVMELVKEVLTSHPGSVQEFKEILSLGYQLIARFAVLTPCPLDLLANTIQCLACAAPQLHSEVSHHLRQTGFLPFLMENIDNFSEVLSGDGVNQGLYGTILAGTECAQGVYIVTIATLNLLTELVQASFKEGKENENLAGVLFILREVFPRYYKWRYVDIGQRKSIGQKCLQLFHKILNFANFQAKGSSSEQSPASGPGLRECCVFSLLFTEAGRALLEIVASGSDNVQQALSQQTSLLEGAGSDLLELIEMSLSVLNRLLLLKPPSLSGHPSPVEQALASSQHGLVPGGNASGTVPGSASLQSGLQRHLVATVAQYIYHRHSLRLPFLATLLLKRLATVSPMSIMACLGRDAESIRDMFLTRLEAATEDIQLKVGILELLSVCVDSQPGLIEIFLNVQTQHADSALLDVTKPDLKLGVRSCLPVLLNLMEHSRQFRPQCPPQLLAACLELVHALWAGIRETPMAVLRQRESFWPSVLEPLKMNLPVVKKDDPVSAQEAKLLSKICAFSLRTIALEIFAMSGSTLNANFEKNLKGVFTGERLMYWSQTLRQNLEAVGLSEELESEGVGHEQSLWDHPALNLLLAWKNFLITVSKFKVEVIQMTDMNRTTILHNLLEGVKAQFKASHLSELKVKLASISSALYFTLLKIWGRELIDKQLSEFASSPRTISTPEATLGHLTRAVSESMEGHTIIPSVLIGLLGSASLILQSCGNRLDSVATLLRDLLPGLCSVFLRSSWTLPTLLESMDKNKDGIADQGSAPLAAKFGVQVKLQITCCCLMVEVLHNSQDLNSALKVLQEHGILSSVLATTEAFFKSRQGISYVYSSLLLLTKIAESEMGASMLINSNLTSHLCLVLTTCYSREDSFQPRNLLAKAFSTTRPATVSWHTLYCLSLDLFATCLRTLGHAFLEDALNLVGVHQDRLQQSLELARVTLNQYAQSEAESTCNFLMQLCRFQREWSFHLPHVMAKLMNSLMAMVQMYVALLIRPRYLLHLLEHAKAGDNHSDSKLLLQIPAHLQHQTSLDDVDQPTNSLVDAQHSILKLVVKALLCLKHFTPVLPEILLDQSVDVSEWEPVLQLSFGTPSLDGDVSVFSFGTLLNCVTACIRMLTRNDIRALSPHRASPDPKQAQVPRPVIQLTLELSLQVLLSQACRYLRDPALTARDRQFLKRELGTELNSCLSPLNRQMRRSGGGDKTPSVTPPGTASILLNSPSTGTTGQAGPSTPQTGTDALRHPPLTPQMSRSSSQTFSSTQNPAYFRLVHAFVQKVLK</sequence>
<dbReference type="Pfam" id="PF10487">
    <property type="entry name" value="Nup188_N"/>
    <property type="match status" value="1"/>
</dbReference>
<evidence type="ECO:0000256" key="4">
    <source>
        <dbReference type="ARBA" id="ARBA00022927"/>
    </source>
</evidence>
<dbReference type="PANTHER" id="PTHR31431">
    <property type="entry name" value="NUCLEOPORIN NUP188 HOMOLOG"/>
    <property type="match status" value="1"/>
</dbReference>
<evidence type="ECO:0000256" key="8">
    <source>
        <dbReference type="ARBA" id="ARBA00038387"/>
    </source>
</evidence>
<feature type="compositionally biased region" description="Polar residues" evidence="10">
    <location>
        <begin position="2418"/>
        <end position="2450"/>
    </location>
</feature>
<dbReference type="GO" id="GO:0051028">
    <property type="term" value="P:mRNA transport"/>
    <property type="evidence" value="ECO:0007669"/>
    <property type="project" value="UniProtKB-KW"/>
</dbReference>
<dbReference type="GO" id="GO:0006606">
    <property type="term" value="P:protein import into nucleus"/>
    <property type="evidence" value="ECO:0007669"/>
    <property type="project" value="TreeGrafter"/>
</dbReference>
<feature type="domain" description="PiggyBac transposable element-derived protein" evidence="12">
    <location>
        <begin position="200"/>
        <end position="574"/>
    </location>
</feature>
<keyword evidence="7" id="KW-0539">Nucleus</keyword>
<evidence type="ECO:0000313" key="14">
    <source>
        <dbReference type="EMBL" id="KAK3779343.1"/>
    </source>
</evidence>
<feature type="compositionally biased region" description="Low complexity" evidence="10">
    <location>
        <begin position="2463"/>
        <end position="2472"/>
    </location>
</feature>
<keyword evidence="4" id="KW-0653">Protein transport</keyword>
<keyword evidence="2" id="KW-0813">Transport</keyword>
<accession>A0AAE1A1U1</accession>
<feature type="compositionally biased region" description="Low complexity" evidence="10">
    <location>
        <begin position="112"/>
        <end position="124"/>
    </location>
</feature>
<dbReference type="InterPro" id="IPR018864">
    <property type="entry name" value="Nucleoporin_Nup188_N"/>
</dbReference>
<evidence type="ECO:0000259" key="13">
    <source>
        <dbReference type="Pfam" id="PF21093"/>
    </source>
</evidence>
<dbReference type="Pfam" id="PF21093">
    <property type="entry name" value="Nup188_N-subdom_III"/>
    <property type="match status" value="1"/>
</dbReference>
<evidence type="ECO:0000256" key="9">
    <source>
        <dbReference type="ARBA" id="ARBA00040174"/>
    </source>
</evidence>
<keyword evidence="6" id="KW-0906">Nuclear pore complex</keyword>
<feature type="region of interest" description="Disordered" evidence="10">
    <location>
        <begin position="2400"/>
        <end position="2472"/>
    </location>
</feature>
<keyword evidence="15" id="KW-1185">Reference proteome</keyword>
<proteinExistence type="inferred from homology"/>
<feature type="region of interest" description="Disordered" evidence="10">
    <location>
        <begin position="107"/>
        <end position="161"/>
    </location>
</feature>
<dbReference type="PANTHER" id="PTHR31431:SF1">
    <property type="entry name" value="NUCLEOPORIN NUP188"/>
    <property type="match status" value="1"/>
</dbReference>
<comment type="similarity">
    <text evidence="8">Belongs to the Nup188 family.</text>
</comment>